<feature type="domain" description="Nucleoporin Nup120/160 beta-propeller" evidence="4">
    <location>
        <begin position="63"/>
        <end position="513"/>
    </location>
</feature>
<dbReference type="Pfam" id="PF23354">
    <property type="entry name" value="TPR_NUP160_120_M"/>
    <property type="match status" value="1"/>
</dbReference>
<sequence>MSKAYSKMDTTEIVGFRELPIVQKQPVKWRELLLDTGTGQGSLETVSVIEKAGGLVLPSPWNRFIYWRTQQGSIELVEESLDSKLQGNRLRIKLINTPILGDSVTLSESGEDYVILLLSTLGSLHRVAFPHPRLLDATRSIFSDAAGSALKDYYLPSLPGQITLCSNYLTAGNDGMFVVGTTGSLHLITFYVDGQAQSQELQRTRTIKKRLTGMLPTVIRPREGSGEAPAAVTCFEHENDFLIFALGNDRRLCAWSFYSNEVVSNVSLSEIMGCLDTGVTSSGGSRSFDMKRVLNRNLLIVRAFERFAILKPQVDPHYGVRFSTLASIKFPDTNIVDFGADSLRLWVLFVSSSGDPFMTAFEYGADQMVADPHWMSVHWADPVNGERRTHLQDTGINEEYLDKIFRGDCFGVNALTKTVAIFRKTEFGDTLAQFNGTQRDEIMELISLAIDRRLDSGVDEEEAQTEVYEKFLSYAVQYHNDGLKPLGIVLGEQLTAVVKSDQLGIIQECDDAEQVLLSQSLGPVQVAGIRELVDCLGLVNQTLEPESLYDLSLAVYDNGPIEECIWQLARTINSNREFQQPFIKAARSVGRMWTEILSRLIVLIDSEVTDPPLEAGVDLSPTLLSGPLGITLMAQNVYQRATLMYDLCQRLVIFEALLVLNHDEINIPASNSHSIKTEHLQSTVNTMRCYFLVLWACETAADPHAAPHPTTTYSDTRMNLTLSESLPMVGVQSATASTQQGTTVTLMELFLANDNTAVMLGQRKPGGVKDITQLLYDVTRYNCCLISPSQESSYQLLQVLMEKRQYCHLQEFLRLLQWDPARRGLKHFVLAHALLKSGDVERACDVFISSHDEAINDPFVLEEIGLPTCEPDLISVIYYQKMIAVLESMDSPNDQIIRLAEAAIATKPEPPPEYMIELLSLIFRHQLECSRIDKACEALTAIPDTEMQRSCLRELITKSLGRRHPEVLVEFKPHRDLREELLHIMTHRARTSDITIDLCLYDLLYCCHIRDTEYRQAASVMFEQGLRLSRELQGIESLNKQELCYLTAMSGLQLLKDRFIVRPKSRKDVVMWESLAACNSEGDDVPIEFEENMEVLELSAIEKELCLVQSWIKLASQEKNFLTPLSAEETVALLVRHSMYDSVVQLCALFNLNKAILFENVTLACCKMPLAYEDATEIGPRNPEWILENTEYVNDVPKAALFYLSHLLMESEGSRYFRVSARVFLYSACALPPWFVVEYQKRNPAELLMIYVAYERLTEATELALLMVEAALGSNPEMLNVQESVVSGQKVWLPLNVIDLLQYKLTKIEGSSPKLLRQRLMTSLEQFFTKVKQRAEIR</sequence>
<dbReference type="EnsemblMetazoa" id="XM_022793744">
    <property type="protein sequence ID" value="XP_022649479"/>
    <property type="gene ID" value="LOC111245408"/>
</dbReference>
<evidence type="ECO:0000313" key="9">
    <source>
        <dbReference type="Proteomes" id="UP000594260"/>
    </source>
</evidence>
<protein>
    <recommendedName>
        <fullName evidence="10">Nuclear pore complex protein Nup160</fullName>
    </recommendedName>
</protein>
<dbReference type="GO" id="GO:0005643">
    <property type="term" value="C:nuclear pore"/>
    <property type="evidence" value="ECO:0007669"/>
    <property type="project" value="UniProtKB-ARBA"/>
</dbReference>
<keyword evidence="3" id="KW-0539">Nucleus</keyword>
<evidence type="ECO:0000259" key="5">
    <source>
        <dbReference type="Pfam" id="PF23345"/>
    </source>
</evidence>
<reference evidence="8" key="1">
    <citation type="submission" date="2021-01" db="UniProtKB">
        <authorList>
            <consortium name="EnsemblMetazoa"/>
        </authorList>
    </citation>
    <scope>IDENTIFICATION</scope>
</reference>
<dbReference type="PANTHER" id="PTHR21286">
    <property type="entry name" value="NUCLEAR PORE COMPLEX PROTEIN NUP160"/>
    <property type="match status" value="1"/>
</dbReference>
<feature type="domain" description="NUP160 C-terminal TPR" evidence="6">
    <location>
        <begin position="1097"/>
        <end position="1334"/>
    </location>
</feature>
<dbReference type="PANTHER" id="PTHR21286:SF0">
    <property type="entry name" value="NUCLEAR PORE COMPLEX PROTEIN NUP160"/>
    <property type="match status" value="1"/>
</dbReference>
<name>A0A7M7JC82_VARDE</name>
<dbReference type="InterPro" id="IPR056547">
    <property type="entry name" value="NUP160_helical"/>
</dbReference>
<evidence type="ECO:0000256" key="3">
    <source>
        <dbReference type="ARBA" id="ARBA00023242"/>
    </source>
</evidence>
<dbReference type="GeneID" id="111245408"/>
<dbReference type="InterPro" id="IPR056536">
    <property type="entry name" value="TPR_NUP160_C"/>
</dbReference>
<dbReference type="Pfam" id="PF23345">
    <property type="entry name" value="NUP160_helical"/>
    <property type="match status" value="1"/>
</dbReference>
<dbReference type="InterPro" id="IPR021717">
    <property type="entry name" value="Nucleoporin_Nup160"/>
</dbReference>
<evidence type="ECO:0000259" key="6">
    <source>
        <dbReference type="Pfam" id="PF23347"/>
    </source>
</evidence>
<dbReference type="KEGG" id="vde:111245408"/>
<dbReference type="Pfam" id="PF11715">
    <property type="entry name" value="Beta-prop_Nup120_160"/>
    <property type="match status" value="1"/>
</dbReference>
<dbReference type="CTD" id="23279"/>
<proteinExistence type="predicted"/>
<dbReference type="InParanoid" id="A0A7M7JC82"/>
<dbReference type="InterPro" id="IPR056535">
    <property type="entry name" value="TPR_NUP160_M"/>
</dbReference>
<evidence type="ECO:0008006" key="10">
    <source>
        <dbReference type="Google" id="ProtNLM"/>
    </source>
</evidence>
<dbReference type="Proteomes" id="UP000594260">
    <property type="component" value="Unplaced"/>
</dbReference>
<dbReference type="InterPro" id="IPR059141">
    <property type="entry name" value="Beta-prop_Nup120_160"/>
</dbReference>
<keyword evidence="9" id="KW-1185">Reference proteome</keyword>
<dbReference type="RefSeq" id="XP_022649479.1">
    <property type="nucleotide sequence ID" value="XM_022793744.1"/>
</dbReference>
<dbReference type="OrthoDB" id="67716at2759"/>
<dbReference type="GO" id="GO:0017056">
    <property type="term" value="F:structural constituent of nuclear pore"/>
    <property type="evidence" value="ECO:0007669"/>
    <property type="project" value="TreeGrafter"/>
</dbReference>
<organism evidence="8 9">
    <name type="scientific">Varroa destructor</name>
    <name type="common">Honeybee mite</name>
    <dbReference type="NCBI Taxonomy" id="109461"/>
    <lineage>
        <taxon>Eukaryota</taxon>
        <taxon>Metazoa</taxon>
        <taxon>Ecdysozoa</taxon>
        <taxon>Arthropoda</taxon>
        <taxon>Chelicerata</taxon>
        <taxon>Arachnida</taxon>
        <taxon>Acari</taxon>
        <taxon>Parasitiformes</taxon>
        <taxon>Mesostigmata</taxon>
        <taxon>Gamasina</taxon>
        <taxon>Dermanyssoidea</taxon>
        <taxon>Varroidae</taxon>
        <taxon>Varroa</taxon>
    </lineage>
</organism>
<evidence type="ECO:0000256" key="1">
    <source>
        <dbReference type="ARBA" id="ARBA00004123"/>
    </source>
</evidence>
<keyword evidence="2" id="KW-0813">Transport</keyword>
<feature type="domain" description="NUP160 middle TPR" evidence="7">
    <location>
        <begin position="791"/>
        <end position="1054"/>
    </location>
</feature>
<feature type="domain" description="NUP160 helical" evidence="5">
    <location>
        <begin position="529"/>
        <end position="750"/>
    </location>
</feature>
<comment type="subcellular location">
    <subcellularLocation>
        <location evidence="1">Nucleus</location>
    </subcellularLocation>
</comment>
<evidence type="ECO:0000313" key="8">
    <source>
        <dbReference type="EnsemblMetazoa" id="XP_022649479"/>
    </source>
</evidence>
<accession>A0A7M7JC82</accession>
<dbReference type="FunCoup" id="A0A7M7JC82">
    <property type="interactions" value="1456"/>
</dbReference>
<evidence type="ECO:0000259" key="7">
    <source>
        <dbReference type="Pfam" id="PF23354"/>
    </source>
</evidence>
<dbReference type="OMA" id="LEPWCEW"/>
<evidence type="ECO:0000256" key="2">
    <source>
        <dbReference type="ARBA" id="ARBA00022448"/>
    </source>
</evidence>
<evidence type="ECO:0000259" key="4">
    <source>
        <dbReference type="Pfam" id="PF11715"/>
    </source>
</evidence>
<dbReference type="Pfam" id="PF23347">
    <property type="entry name" value="TPR_Nup160_C"/>
    <property type="match status" value="1"/>
</dbReference>